<comment type="caution">
    <text evidence="2">The sequence shown here is derived from an EMBL/GenBank/DDBJ whole genome shotgun (WGS) entry which is preliminary data.</text>
</comment>
<evidence type="ECO:0000313" key="2">
    <source>
        <dbReference type="EMBL" id="GIE17782.1"/>
    </source>
</evidence>
<evidence type="ECO:0000256" key="1">
    <source>
        <dbReference type="SAM" id="MobiDB-lite"/>
    </source>
</evidence>
<dbReference type="EMBL" id="BOMN01000012">
    <property type="protein sequence ID" value="GIE17782.1"/>
    <property type="molecule type" value="Genomic_DNA"/>
</dbReference>
<proteinExistence type="predicted"/>
<accession>A0ABQ3ZHR1</accession>
<feature type="region of interest" description="Disordered" evidence="1">
    <location>
        <begin position="42"/>
        <end position="73"/>
    </location>
</feature>
<protein>
    <submittedName>
        <fullName evidence="2">Uncharacterized protein</fullName>
    </submittedName>
</protein>
<keyword evidence="3" id="KW-1185">Reference proteome</keyword>
<feature type="compositionally biased region" description="Polar residues" evidence="1">
    <location>
        <begin position="64"/>
        <end position="73"/>
    </location>
</feature>
<sequence>MNTDDRFTQGVKAGAALHVGRFRTGAEGRPFWQETPCPPWCAEQHSDGNSYDDRSHYTDEESVELSTENFTGSGPSELRLSLWQHYREQEPRLCLHKDDSQGVYLTLSEAIRLSETLAQLAAVAVKPDTLSTPQRQERALKTAA</sequence>
<reference evidence="2 3" key="1">
    <citation type="submission" date="2021-01" db="EMBL/GenBank/DDBJ databases">
        <title>Whole genome shotgun sequence of Actinoplanes humidus NBRC 14915.</title>
        <authorList>
            <person name="Komaki H."/>
            <person name="Tamura T."/>
        </authorList>
    </citation>
    <scope>NUCLEOTIDE SEQUENCE [LARGE SCALE GENOMIC DNA]</scope>
    <source>
        <strain evidence="2 3">NBRC 14915</strain>
    </source>
</reference>
<name>A0ABQ3ZHR1_9ACTN</name>
<organism evidence="2 3">
    <name type="scientific">Winogradskya humida</name>
    <dbReference type="NCBI Taxonomy" id="113566"/>
    <lineage>
        <taxon>Bacteria</taxon>
        <taxon>Bacillati</taxon>
        <taxon>Actinomycetota</taxon>
        <taxon>Actinomycetes</taxon>
        <taxon>Micromonosporales</taxon>
        <taxon>Micromonosporaceae</taxon>
        <taxon>Winogradskya</taxon>
    </lineage>
</organism>
<gene>
    <name evidence="2" type="ORF">Ahu01nite_008840</name>
</gene>
<dbReference type="Proteomes" id="UP000603200">
    <property type="component" value="Unassembled WGS sequence"/>
</dbReference>
<dbReference type="InterPro" id="IPR054202">
    <property type="entry name" value="DUF6907"/>
</dbReference>
<dbReference type="Pfam" id="PF21848">
    <property type="entry name" value="DUF6907"/>
    <property type="match status" value="1"/>
</dbReference>
<evidence type="ECO:0000313" key="3">
    <source>
        <dbReference type="Proteomes" id="UP000603200"/>
    </source>
</evidence>
<dbReference type="RefSeq" id="WP_203835067.1">
    <property type="nucleotide sequence ID" value="NZ_BAAATV010000001.1"/>
</dbReference>